<keyword evidence="1" id="KW-0313">Glucose metabolism</keyword>
<comment type="caution">
    <text evidence="6">The sequence shown here is derived from an EMBL/GenBank/DDBJ whole genome shotgun (WGS) entry which is preliminary data.</text>
</comment>
<dbReference type="GO" id="GO:0006006">
    <property type="term" value="P:glucose metabolic process"/>
    <property type="evidence" value="ECO:0007669"/>
    <property type="project" value="UniProtKB-KW"/>
</dbReference>
<dbReference type="PANTHER" id="PTHR23429:SF13">
    <property type="entry name" value="GLUCOSE-6-PHOSPHATE 1-DEHYDROGENASE 1, CHLOROPLASTIC"/>
    <property type="match status" value="1"/>
</dbReference>
<organism evidence="6">
    <name type="scientific">Zea mays</name>
    <name type="common">Maize</name>
    <dbReference type="NCBI Taxonomy" id="4577"/>
    <lineage>
        <taxon>Eukaryota</taxon>
        <taxon>Viridiplantae</taxon>
        <taxon>Streptophyta</taxon>
        <taxon>Embryophyta</taxon>
        <taxon>Tracheophyta</taxon>
        <taxon>Spermatophyta</taxon>
        <taxon>Magnoliopsida</taxon>
        <taxon>Liliopsida</taxon>
        <taxon>Poales</taxon>
        <taxon>Poaceae</taxon>
        <taxon>PACMAD clade</taxon>
        <taxon>Panicoideae</taxon>
        <taxon>Andropogonodae</taxon>
        <taxon>Andropogoneae</taxon>
        <taxon>Tripsacinae</taxon>
        <taxon>Zea</taxon>
    </lineage>
</organism>
<dbReference type="ExpressionAtlas" id="A0A317YD46">
    <property type="expression patterns" value="baseline and differential"/>
</dbReference>
<dbReference type="GO" id="GO:0050661">
    <property type="term" value="F:NADP binding"/>
    <property type="evidence" value="ECO:0007669"/>
    <property type="project" value="InterPro"/>
</dbReference>
<feature type="domain" description="Glucose-6-phosphate dehydrogenase NAD-binding" evidence="5">
    <location>
        <begin position="94"/>
        <end position="121"/>
    </location>
</feature>
<evidence type="ECO:0000256" key="3">
    <source>
        <dbReference type="ARBA" id="ARBA00023277"/>
    </source>
</evidence>
<dbReference type="SUPFAM" id="SSF51735">
    <property type="entry name" value="NAD(P)-binding Rossmann-fold domains"/>
    <property type="match status" value="1"/>
</dbReference>
<dbReference type="InterPro" id="IPR001282">
    <property type="entry name" value="G6P_DH"/>
</dbReference>
<keyword evidence="3" id="KW-0119">Carbohydrate metabolism</keyword>
<dbReference type="Proteomes" id="UP000251960">
    <property type="component" value="Chromosome 1"/>
</dbReference>
<evidence type="ECO:0000256" key="1">
    <source>
        <dbReference type="ARBA" id="ARBA00022526"/>
    </source>
</evidence>
<reference evidence="6" key="1">
    <citation type="journal article" date="2018" name="Nat. Genet.">
        <title>Extensive intraspecific gene order and gene structural variations between Mo17 and other maize genomes.</title>
        <authorList>
            <person name="Sun S."/>
            <person name="Zhou Y."/>
            <person name="Chen J."/>
            <person name="Shi J."/>
            <person name="Zhao H."/>
            <person name="Zhao H."/>
            <person name="Song W."/>
            <person name="Zhang M."/>
            <person name="Cui Y."/>
            <person name="Dong X."/>
            <person name="Liu H."/>
            <person name="Ma X."/>
            <person name="Jiao Y."/>
            <person name="Wang B."/>
            <person name="Wei X."/>
            <person name="Stein J.C."/>
            <person name="Glaubitz J.C."/>
            <person name="Lu F."/>
            <person name="Yu G."/>
            <person name="Liang C."/>
            <person name="Fengler K."/>
            <person name="Li B."/>
            <person name="Rafalski A."/>
            <person name="Schnable P.S."/>
            <person name="Ware D.H."/>
            <person name="Buckler E.S."/>
            <person name="Lai J."/>
        </authorList>
    </citation>
    <scope>NUCLEOTIDE SEQUENCE [LARGE SCALE GENOMIC DNA]</scope>
    <source>
        <tissue evidence="6">Seedling</tissue>
    </source>
</reference>
<dbReference type="InterPro" id="IPR036291">
    <property type="entry name" value="NAD(P)-bd_dom_sf"/>
</dbReference>
<evidence type="ECO:0000259" key="5">
    <source>
        <dbReference type="Pfam" id="PF00479"/>
    </source>
</evidence>
<dbReference type="AlphaFoldDB" id="A0A317YD46"/>
<dbReference type="Pfam" id="PF00479">
    <property type="entry name" value="G6PD_N"/>
    <property type="match status" value="1"/>
</dbReference>
<feature type="region of interest" description="Disordered" evidence="4">
    <location>
        <begin position="49"/>
        <end position="88"/>
    </location>
</feature>
<feature type="compositionally biased region" description="Polar residues" evidence="4">
    <location>
        <begin position="50"/>
        <end position="68"/>
    </location>
</feature>
<dbReference type="Gene3D" id="3.40.50.720">
    <property type="entry name" value="NAD(P)-binding Rossmann-like Domain"/>
    <property type="match status" value="2"/>
</dbReference>
<dbReference type="PANTHER" id="PTHR23429">
    <property type="entry name" value="GLUCOSE-6-PHOSPHATE 1-DEHYDROGENASE G6PD"/>
    <property type="match status" value="1"/>
</dbReference>
<dbReference type="GO" id="GO:0016614">
    <property type="term" value="F:oxidoreductase activity, acting on CH-OH group of donors"/>
    <property type="evidence" value="ECO:0007669"/>
    <property type="project" value="InterPro"/>
</dbReference>
<gene>
    <name evidence="6" type="primary">APG1</name>
    <name evidence="6" type="ORF">Zm00014a_005974</name>
</gene>
<name>A0A317YD46_MAIZE</name>
<protein>
    <submittedName>
        <fullName evidence="6">Glucose-6-phosphate 1-dehydrogenase 1, chloroplastic</fullName>
    </submittedName>
</protein>
<evidence type="ECO:0000256" key="4">
    <source>
        <dbReference type="SAM" id="MobiDB-lite"/>
    </source>
</evidence>
<dbReference type="EMBL" id="NCVQ01000001">
    <property type="protein sequence ID" value="PWZ56608.1"/>
    <property type="molecule type" value="Genomic_DNA"/>
</dbReference>
<keyword evidence="2" id="KW-0521">NADP</keyword>
<sequence length="169" mass="18386">MAALTFHPAACFFPRPREAAATTKQPLHHYCSPLRTLVPRTTRPCLLRARSSNGLPQTGGASFGSSNEVLDGTPTGDGAPGQGQRGGSTVSITVVGASGDLAKKKIFPALFALFYEGWLPEVRLTESENCGDKMEQFLKRCFYQSGQYNSEEGFAELDRKLKEKEVILT</sequence>
<evidence type="ECO:0000256" key="2">
    <source>
        <dbReference type="ARBA" id="ARBA00022857"/>
    </source>
</evidence>
<proteinExistence type="predicted"/>
<dbReference type="InterPro" id="IPR022674">
    <property type="entry name" value="G6P_DH_NAD-bd"/>
</dbReference>
<evidence type="ECO:0000313" key="6">
    <source>
        <dbReference type="EMBL" id="PWZ56608.1"/>
    </source>
</evidence>
<accession>A0A317YD46</accession>